<dbReference type="InterPro" id="IPR023210">
    <property type="entry name" value="NADP_OxRdtase_dom"/>
</dbReference>
<dbReference type="Proteomes" id="UP000199199">
    <property type="component" value="Unassembled WGS sequence"/>
</dbReference>
<evidence type="ECO:0000313" key="6">
    <source>
        <dbReference type="Proteomes" id="UP000199199"/>
    </source>
</evidence>
<evidence type="ECO:0000256" key="1">
    <source>
        <dbReference type="ARBA" id="ARBA00007905"/>
    </source>
</evidence>
<evidence type="ECO:0000259" key="4">
    <source>
        <dbReference type="Pfam" id="PF00248"/>
    </source>
</evidence>
<accession>A0A1I6UJA3</accession>
<evidence type="ECO:0000256" key="2">
    <source>
        <dbReference type="ARBA" id="ARBA00022857"/>
    </source>
</evidence>
<dbReference type="RefSeq" id="WP_092907150.1">
    <property type="nucleotide sequence ID" value="NZ_FOZS01000004.1"/>
</dbReference>
<keyword evidence="3" id="KW-0560">Oxidoreductase</keyword>
<feature type="domain" description="NADP-dependent oxidoreductase" evidence="4">
    <location>
        <begin position="9"/>
        <end position="255"/>
    </location>
</feature>
<dbReference type="Gene3D" id="3.20.20.100">
    <property type="entry name" value="NADP-dependent oxidoreductase domain"/>
    <property type="match status" value="1"/>
</dbReference>
<dbReference type="EMBL" id="FOZS01000004">
    <property type="protein sequence ID" value="SFT01434.1"/>
    <property type="molecule type" value="Genomic_DNA"/>
</dbReference>
<organism evidence="5 6">
    <name type="scientific">Halostagnicola kamekurae</name>
    <dbReference type="NCBI Taxonomy" id="619731"/>
    <lineage>
        <taxon>Archaea</taxon>
        <taxon>Methanobacteriati</taxon>
        <taxon>Methanobacteriota</taxon>
        <taxon>Stenosarchaea group</taxon>
        <taxon>Halobacteria</taxon>
        <taxon>Halobacteriales</taxon>
        <taxon>Natrialbaceae</taxon>
        <taxon>Halostagnicola</taxon>
    </lineage>
</organism>
<dbReference type="SUPFAM" id="SSF51430">
    <property type="entry name" value="NAD(P)-linked oxidoreductase"/>
    <property type="match status" value="1"/>
</dbReference>
<dbReference type="InterPro" id="IPR036812">
    <property type="entry name" value="NAD(P)_OxRdtase_dom_sf"/>
</dbReference>
<evidence type="ECO:0000256" key="3">
    <source>
        <dbReference type="ARBA" id="ARBA00023002"/>
    </source>
</evidence>
<dbReference type="OrthoDB" id="275427at2157"/>
<dbReference type="PANTHER" id="PTHR43827:SF3">
    <property type="entry name" value="NADP-DEPENDENT OXIDOREDUCTASE DOMAIN-CONTAINING PROTEIN"/>
    <property type="match status" value="1"/>
</dbReference>
<dbReference type="GO" id="GO:0016616">
    <property type="term" value="F:oxidoreductase activity, acting on the CH-OH group of donors, NAD or NADP as acceptor"/>
    <property type="evidence" value="ECO:0007669"/>
    <property type="project" value="UniProtKB-ARBA"/>
</dbReference>
<comment type="similarity">
    <text evidence="1">Belongs to the aldo/keto reductase family.</text>
</comment>
<reference evidence="6" key="1">
    <citation type="submission" date="2016-10" db="EMBL/GenBank/DDBJ databases">
        <authorList>
            <person name="Varghese N."/>
            <person name="Submissions S."/>
        </authorList>
    </citation>
    <scope>NUCLEOTIDE SEQUENCE [LARGE SCALE GENOMIC DNA]</scope>
    <source>
        <strain evidence="6">DSM 22427</strain>
    </source>
</reference>
<dbReference type="PROSITE" id="PS00798">
    <property type="entry name" value="ALDOKETO_REDUCTASE_1"/>
    <property type="match status" value="1"/>
</dbReference>
<dbReference type="PRINTS" id="PR00069">
    <property type="entry name" value="ALDKETRDTASE"/>
</dbReference>
<dbReference type="PIRSF" id="PIRSF000097">
    <property type="entry name" value="AKR"/>
    <property type="match status" value="1"/>
</dbReference>
<dbReference type="AlphaFoldDB" id="A0A1I6UJA3"/>
<proteinExistence type="inferred from homology"/>
<evidence type="ECO:0000313" key="5">
    <source>
        <dbReference type="EMBL" id="SFT01434.1"/>
    </source>
</evidence>
<dbReference type="InterPro" id="IPR020471">
    <property type="entry name" value="AKR"/>
</dbReference>
<protein>
    <submittedName>
        <fullName evidence="5">2,5-diketo-D-gluconate reductase B</fullName>
    </submittedName>
</protein>
<keyword evidence="6" id="KW-1185">Reference proteome</keyword>
<dbReference type="InterPro" id="IPR018170">
    <property type="entry name" value="Aldo/ket_reductase_CS"/>
</dbReference>
<gene>
    <name evidence="5" type="ORF">SAMN04488556_3918</name>
</gene>
<dbReference type="Pfam" id="PF00248">
    <property type="entry name" value="Aldo_ket_red"/>
    <property type="match status" value="1"/>
</dbReference>
<dbReference type="PANTHER" id="PTHR43827">
    <property type="entry name" value="2,5-DIKETO-D-GLUCONIC ACID REDUCTASE"/>
    <property type="match status" value="1"/>
</dbReference>
<name>A0A1I6UJA3_9EURY</name>
<sequence>MLENDAHGLGFGTYSLTGEDGIDALVTALEAGYRHLDTARLYGNEAEVGEAIDRADVDRDELFVATKIAHFEEPEKTPEYVRNGVEESRSRLGIDTIDLLYHHWPRNRDDIETVLPVFNELVETEAVERVGLSNYTPSDLELADELLEPSPYAVQAEMHPYLPQEKLRGAVRDRGAFFVAYSPIAQGEVFEDTTISAIADERDTTEAAVSLAWLRSKDGVVPIPRSKTPEHIRSNREALELDLTDEAIERIDDIDRRLRCEDPEWMQWEE</sequence>
<keyword evidence="2" id="KW-0521">NADP</keyword>